<proteinExistence type="predicted"/>
<dbReference type="InterPro" id="IPR011604">
    <property type="entry name" value="PDDEXK-like_dom_sf"/>
</dbReference>
<dbReference type="EC" id="3.6.4.12" evidence="2"/>
<dbReference type="GO" id="GO:0003678">
    <property type="term" value="F:DNA helicase activity"/>
    <property type="evidence" value="ECO:0007669"/>
    <property type="project" value="UniProtKB-EC"/>
</dbReference>
<comment type="caution">
    <text evidence="2">The sequence shown here is derived from an EMBL/GenBank/DDBJ whole genome shotgun (WGS) entry which is preliminary data.</text>
</comment>
<dbReference type="SUPFAM" id="SSF52980">
    <property type="entry name" value="Restriction endonuclease-like"/>
    <property type="match status" value="1"/>
</dbReference>
<organism evidence="2">
    <name type="scientific">bioreactor metagenome</name>
    <dbReference type="NCBI Taxonomy" id="1076179"/>
    <lineage>
        <taxon>unclassified sequences</taxon>
        <taxon>metagenomes</taxon>
        <taxon>ecological metagenomes</taxon>
    </lineage>
</organism>
<feature type="domain" description="PD-(D/E)XK endonuclease-like" evidence="1">
    <location>
        <begin position="28"/>
        <end position="298"/>
    </location>
</feature>
<accession>A0A645C302</accession>
<sequence length="300" mass="35000">MATQATVKQQSQEFRIDPKQLPRQIVQSPSAYTLYQTCPYAYFLTYILDLEQPQSVESDLQPLDRGTLLHRILQALVKAWKVPLYETSPPDVTACKEQIQKVLDEYWLQPELLDLSPKLWQAERNRYRQRFESWLEEELLLFQQRGGVPQQTEWKFGQDSPLILDDACYPIQGKIDRIDSSKEDGKPVYLYDYKTGGSSYYKEYQKKPLLDLQLPCYSLVWEKQQKEPLHSAAYYFPGIGEGKPELVETVHPENWADLKEGTLRLLRNIDTLISKGIFPRAPQKEDTCGYCEYASLCRKE</sequence>
<dbReference type="AlphaFoldDB" id="A0A645C302"/>
<keyword evidence="2" id="KW-0347">Helicase</keyword>
<keyword evidence="2" id="KW-0378">Hydrolase</keyword>
<evidence type="ECO:0000313" key="2">
    <source>
        <dbReference type="EMBL" id="MPM72196.1"/>
    </source>
</evidence>
<keyword evidence="2" id="KW-0067">ATP-binding</keyword>
<dbReference type="Pfam" id="PF12705">
    <property type="entry name" value="PDDEXK_1"/>
    <property type="match status" value="1"/>
</dbReference>
<dbReference type="InterPro" id="IPR038726">
    <property type="entry name" value="PDDEXK_AddAB-type"/>
</dbReference>
<keyword evidence="2" id="KW-0547">Nucleotide-binding</keyword>
<dbReference type="InterPro" id="IPR011335">
    <property type="entry name" value="Restrct_endonuc-II-like"/>
</dbReference>
<dbReference type="Gene3D" id="3.90.320.10">
    <property type="match status" value="1"/>
</dbReference>
<name>A0A645C302_9ZZZZ</name>
<dbReference type="GO" id="GO:0016787">
    <property type="term" value="F:hydrolase activity"/>
    <property type="evidence" value="ECO:0007669"/>
    <property type="project" value="UniProtKB-KW"/>
</dbReference>
<evidence type="ECO:0000259" key="1">
    <source>
        <dbReference type="Pfam" id="PF12705"/>
    </source>
</evidence>
<reference evidence="2" key="1">
    <citation type="submission" date="2019-08" db="EMBL/GenBank/DDBJ databases">
        <authorList>
            <person name="Kucharzyk K."/>
            <person name="Murdoch R.W."/>
            <person name="Higgins S."/>
            <person name="Loffler F."/>
        </authorList>
    </citation>
    <scope>NUCLEOTIDE SEQUENCE</scope>
</reference>
<gene>
    <name evidence="2" type="primary">rexB_5</name>
    <name evidence="2" type="ORF">SDC9_119169</name>
</gene>
<dbReference type="EMBL" id="VSSQ01024594">
    <property type="protein sequence ID" value="MPM72196.1"/>
    <property type="molecule type" value="Genomic_DNA"/>
</dbReference>
<protein>
    <submittedName>
        <fullName evidence="2">ATP-dependent helicase/deoxyribonuclease subunit B</fullName>
        <ecNumber evidence="2">3.6.4.12</ecNumber>
    </submittedName>
</protein>